<sequence length="197" mass="21922">MRLKTICIIGLFLFVISYWIFTKGNEFAHSQKPIDFAHWLNLIGAVLLLNFNKVFPKNGIGKIASTLTIMGVIAFIGLNTIDFISWSFGNDNDGRIEFFNQLANTPSIAFPFVYVGPSLLFLGLSIHSLNFIKSNPFGFILTFSGAIFMGLGYFLWNNLIYTALGVTILAFGLILILNKIDEKEITLHNNGSRCASP</sequence>
<evidence type="ECO:0000313" key="3">
    <source>
        <dbReference type="Proteomes" id="UP001500954"/>
    </source>
</evidence>
<keyword evidence="1" id="KW-0472">Membrane</keyword>
<feature type="transmembrane region" description="Helical" evidence="1">
    <location>
        <begin position="160"/>
        <end position="177"/>
    </location>
</feature>
<dbReference type="EMBL" id="BAABCY010000033">
    <property type="protein sequence ID" value="GAA3562346.1"/>
    <property type="molecule type" value="Genomic_DNA"/>
</dbReference>
<proteinExistence type="predicted"/>
<gene>
    <name evidence="2" type="ORF">GCM10022395_11230</name>
</gene>
<comment type="caution">
    <text evidence="2">The sequence shown here is derived from an EMBL/GenBank/DDBJ whole genome shotgun (WGS) entry which is preliminary data.</text>
</comment>
<keyword evidence="1" id="KW-0812">Transmembrane</keyword>
<protein>
    <submittedName>
        <fullName evidence="2">Uncharacterized protein</fullName>
    </submittedName>
</protein>
<evidence type="ECO:0000256" key="1">
    <source>
        <dbReference type="SAM" id="Phobius"/>
    </source>
</evidence>
<feature type="transmembrane region" description="Helical" evidence="1">
    <location>
        <begin position="67"/>
        <end position="88"/>
    </location>
</feature>
<evidence type="ECO:0000313" key="2">
    <source>
        <dbReference type="EMBL" id="GAA3562346.1"/>
    </source>
</evidence>
<keyword evidence="3" id="KW-1185">Reference proteome</keyword>
<reference evidence="3" key="1">
    <citation type="journal article" date="2019" name="Int. J. Syst. Evol. Microbiol.">
        <title>The Global Catalogue of Microorganisms (GCM) 10K type strain sequencing project: providing services to taxonomists for standard genome sequencing and annotation.</title>
        <authorList>
            <consortium name="The Broad Institute Genomics Platform"/>
            <consortium name="The Broad Institute Genome Sequencing Center for Infectious Disease"/>
            <person name="Wu L."/>
            <person name="Ma J."/>
        </authorList>
    </citation>
    <scope>NUCLEOTIDE SEQUENCE [LARGE SCALE GENOMIC DNA]</scope>
    <source>
        <strain evidence="3">JCM 17111</strain>
    </source>
</reference>
<name>A0ABP6X901_9FLAO</name>
<feature type="transmembrane region" description="Helical" evidence="1">
    <location>
        <begin position="108"/>
        <end position="129"/>
    </location>
</feature>
<accession>A0ABP6X901</accession>
<feature type="transmembrane region" description="Helical" evidence="1">
    <location>
        <begin position="5"/>
        <end position="21"/>
    </location>
</feature>
<feature type="transmembrane region" description="Helical" evidence="1">
    <location>
        <begin position="136"/>
        <end position="154"/>
    </location>
</feature>
<dbReference type="RefSeq" id="WP_345004887.1">
    <property type="nucleotide sequence ID" value="NZ_BAABCY010000033.1"/>
</dbReference>
<keyword evidence="1" id="KW-1133">Transmembrane helix</keyword>
<organism evidence="2 3">
    <name type="scientific">Snuella lapsa</name>
    <dbReference type="NCBI Taxonomy" id="870481"/>
    <lineage>
        <taxon>Bacteria</taxon>
        <taxon>Pseudomonadati</taxon>
        <taxon>Bacteroidota</taxon>
        <taxon>Flavobacteriia</taxon>
        <taxon>Flavobacteriales</taxon>
        <taxon>Flavobacteriaceae</taxon>
        <taxon>Snuella</taxon>
    </lineage>
</organism>
<dbReference type="Proteomes" id="UP001500954">
    <property type="component" value="Unassembled WGS sequence"/>
</dbReference>
<feature type="transmembrane region" description="Helical" evidence="1">
    <location>
        <begin position="36"/>
        <end position="55"/>
    </location>
</feature>